<dbReference type="EMBL" id="JAULSN010000001">
    <property type="protein sequence ID" value="KAK3383781.1"/>
    <property type="molecule type" value="Genomic_DNA"/>
</dbReference>
<reference evidence="2" key="2">
    <citation type="submission" date="2023-06" db="EMBL/GenBank/DDBJ databases">
        <authorList>
            <consortium name="Lawrence Berkeley National Laboratory"/>
            <person name="Haridas S."/>
            <person name="Hensen N."/>
            <person name="Bonometti L."/>
            <person name="Westerberg I."/>
            <person name="Brannstrom I.O."/>
            <person name="Guillou S."/>
            <person name="Cros-Aarteil S."/>
            <person name="Calhoun S."/>
            <person name="Kuo A."/>
            <person name="Mondo S."/>
            <person name="Pangilinan J."/>
            <person name="Riley R."/>
            <person name="Labutti K."/>
            <person name="Andreopoulos B."/>
            <person name="Lipzen A."/>
            <person name="Chen C."/>
            <person name="Yanf M."/>
            <person name="Daum C."/>
            <person name="Ng V."/>
            <person name="Clum A."/>
            <person name="Steindorff A."/>
            <person name="Ohm R."/>
            <person name="Martin F."/>
            <person name="Silar P."/>
            <person name="Natvig D."/>
            <person name="Lalanne C."/>
            <person name="Gautier V."/>
            <person name="Ament-Velasquez S.L."/>
            <person name="Kruys A."/>
            <person name="Hutchinson M.I."/>
            <person name="Powell A.J."/>
            <person name="Barry K."/>
            <person name="Miller A.N."/>
            <person name="Grigoriev I.V."/>
            <person name="Debuchy R."/>
            <person name="Gladieux P."/>
            <person name="Thoren M.H."/>
            <person name="Johannesson H."/>
        </authorList>
    </citation>
    <scope>NUCLEOTIDE SEQUENCE</scope>
    <source>
        <strain evidence="2">CBS 958.72</strain>
    </source>
</reference>
<protein>
    <recommendedName>
        <fullName evidence="4">Secreted protein</fullName>
    </recommendedName>
</protein>
<comment type="caution">
    <text evidence="2">The sequence shown here is derived from an EMBL/GenBank/DDBJ whole genome shotgun (WGS) entry which is preliminary data.</text>
</comment>
<organism evidence="2 3">
    <name type="scientific">Lasiosphaeria ovina</name>
    <dbReference type="NCBI Taxonomy" id="92902"/>
    <lineage>
        <taxon>Eukaryota</taxon>
        <taxon>Fungi</taxon>
        <taxon>Dikarya</taxon>
        <taxon>Ascomycota</taxon>
        <taxon>Pezizomycotina</taxon>
        <taxon>Sordariomycetes</taxon>
        <taxon>Sordariomycetidae</taxon>
        <taxon>Sordariales</taxon>
        <taxon>Lasiosphaeriaceae</taxon>
        <taxon>Lasiosphaeria</taxon>
    </lineage>
</organism>
<feature type="signal peptide" evidence="1">
    <location>
        <begin position="1"/>
        <end position="30"/>
    </location>
</feature>
<dbReference type="AlphaFoldDB" id="A0AAE0TY49"/>
<sequence length="113" mass="12306">MIMSGLVLLIRNLGICCHVVLFVALPSNWGADIKQSFRSLHDTNKAQEGGRPKATPGRSLALAARDEQHLMYFARSPLMCIESDNVVLNIVSSRLRADVETISASLEPVTASN</sequence>
<accession>A0AAE0TY49</accession>
<name>A0AAE0TY49_9PEZI</name>
<evidence type="ECO:0000313" key="2">
    <source>
        <dbReference type="EMBL" id="KAK3383781.1"/>
    </source>
</evidence>
<keyword evidence="1" id="KW-0732">Signal</keyword>
<evidence type="ECO:0000313" key="3">
    <source>
        <dbReference type="Proteomes" id="UP001287356"/>
    </source>
</evidence>
<evidence type="ECO:0008006" key="4">
    <source>
        <dbReference type="Google" id="ProtNLM"/>
    </source>
</evidence>
<dbReference type="Proteomes" id="UP001287356">
    <property type="component" value="Unassembled WGS sequence"/>
</dbReference>
<proteinExistence type="predicted"/>
<feature type="chain" id="PRO_5042196634" description="Secreted protein" evidence="1">
    <location>
        <begin position="31"/>
        <end position="113"/>
    </location>
</feature>
<keyword evidence="3" id="KW-1185">Reference proteome</keyword>
<reference evidence="2" key="1">
    <citation type="journal article" date="2023" name="Mol. Phylogenet. Evol.">
        <title>Genome-scale phylogeny and comparative genomics of the fungal order Sordariales.</title>
        <authorList>
            <person name="Hensen N."/>
            <person name="Bonometti L."/>
            <person name="Westerberg I."/>
            <person name="Brannstrom I.O."/>
            <person name="Guillou S."/>
            <person name="Cros-Aarteil S."/>
            <person name="Calhoun S."/>
            <person name="Haridas S."/>
            <person name="Kuo A."/>
            <person name="Mondo S."/>
            <person name="Pangilinan J."/>
            <person name="Riley R."/>
            <person name="LaButti K."/>
            <person name="Andreopoulos B."/>
            <person name="Lipzen A."/>
            <person name="Chen C."/>
            <person name="Yan M."/>
            <person name="Daum C."/>
            <person name="Ng V."/>
            <person name="Clum A."/>
            <person name="Steindorff A."/>
            <person name="Ohm R.A."/>
            <person name="Martin F."/>
            <person name="Silar P."/>
            <person name="Natvig D.O."/>
            <person name="Lalanne C."/>
            <person name="Gautier V."/>
            <person name="Ament-Velasquez S.L."/>
            <person name="Kruys A."/>
            <person name="Hutchinson M.I."/>
            <person name="Powell A.J."/>
            <person name="Barry K."/>
            <person name="Miller A.N."/>
            <person name="Grigoriev I.V."/>
            <person name="Debuchy R."/>
            <person name="Gladieux P."/>
            <person name="Hiltunen Thoren M."/>
            <person name="Johannesson H."/>
        </authorList>
    </citation>
    <scope>NUCLEOTIDE SEQUENCE</scope>
    <source>
        <strain evidence="2">CBS 958.72</strain>
    </source>
</reference>
<gene>
    <name evidence="2" type="ORF">B0T24DRAFT_62116</name>
</gene>
<evidence type="ECO:0000256" key="1">
    <source>
        <dbReference type="SAM" id="SignalP"/>
    </source>
</evidence>